<keyword evidence="4" id="KW-1185">Reference proteome</keyword>
<accession>A0A5J9UBT1</accession>
<feature type="transmembrane region" description="Helical" evidence="2">
    <location>
        <begin position="12"/>
        <end position="31"/>
    </location>
</feature>
<name>A0A5J9UBT1_9POAL</name>
<evidence type="ECO:0000313" key="4">
    <source>
        <dbReference type="Proteomes" id="UP000324897"/>
    </source>
</evidence>
<dbReference type="Gramene" id="TVU20660">
    <property type="protein sequence ID" value="TVU20660"/>
    <property type="gene ID" value="EJB05_36878"/>
</dbReference>
<evidence type="ECO:0000256" key="2">
    <source>
        <dbReference type="SAM" id="Phobius"/>
    </source>
</evidence>
<keyword evidence="2" id="KW-0812">Transmembrane</keyword>
<dbReference type="PANTHER" id="PTHR34277">
    <property type="entry name" value="CLAVATA3/ESR (CLE)-RELATED PROTEIN 26"/>
    <property type="match status" value="1"/>
</dbReference>
<protein>
    <submittedName>
        <fullName evidence="3">Uncharacterized protein</fullName>
    </submittedName>
</protein>
<evidence type="ECO:0000313" key="3">
    <source>
        <dbReference type="EMBL" id="TVU20660.1"/>
    </source>
</evidence>
<proteinExistence type="predicted"/>
<dbReference type="EMBL" id="RWGY01000029">
    <property type="protein sequence ID" value="TVU20660.1"/>
    <property type="molecule type" value="Genomic_DNA"/>
</dbReference>
<organism evidence="3 4">
    <name type="scientific">Eragrostis curvula</name>
    <name type="common">weeping love grass</name>
    <dbReference type="NCBI Taxonomy" id="38414"/>
    <lineage>
        <taxon>Eukaryota</taxon>
        <taxon>Viridiplantae</taxon>
        <taxon>Streptophyta</taxon>
        <taxon>Embryophyta</taxon>
        <taxon>Tracheophyta</taxon>
        <taxon>Spermatophyta</taxon>
        <taxon>Magnoliopsida</taxon>
        <taxon>Liliopsida</taxon>
        <taxon>Poales</taxon>
        <taxon>Poaceae</taxon>
        <taxon>PACMAD clade</taxon>
        <taxon>Chloridoideae</taxon>
        <taxon>Eragrostideae</taxon>
        <taxon>Eragrostidinae</taxon>
        <taxon>Eragrostis</taxon>
    </lineage>
</organism>
<dbReference type="InterPro" id="IPR039316">
    <property type="entry name" value="CLE25/26"/>
</dbReference>
<dbReference type="Proteomes" id="UP000324897">
    <property type="component" value="Chromosome 7"/>
</dbReference>
<reference evidence="3 4" key="1">
    <citation type="journal article" date="2019" name="Sci. Rep.">
        <title>A high-quality genome of Eragrostis curvula grass provides insights into Poaceae evolution and supports new strategies to enhance forage quality.</title>
        <authorList>
            <person name="Carballo J."/>
            <person name="Santos B.A.C.M."/>
            <person name="Zappacosta D."/>
            <person name="Garbus I."/>
            <person name="Selva J.P."/>
            <person name="Gallo C.A."/>
            <person name="Diaz A."/>
            <person name="Albertini E."/>
            <person name="Caccamo M."/>
            <person name="Echenique V."/>
        </authorList>
    </citation>
    <scope>NUCLEOTIDE SEQUENCE [LARGE SCALE GENOMIC DNA]</scope>
    <source>
        <strain evidence="4">cv. Victoria</strain>
        <tissue evidence="3">Leaf</tissue>
    </source>
</reference>
<dbReference type="AlphaFoldDB" id="A0A5J9UBT1"/>
<gene>
    <name evidence="3" type="ORF">EJB05_36878</name>
</gene>
<feature type="region of interest" description="Disordered" evidence="1">
    <location>
        <begin position="62"/>
        <end position="86"/>
    </location>
</feature>
<sequence>MGRRGTDRWRGASVRCGIAIVLLIFVCRLLVATDAAASLGPGAEDLATAEYSGGRAATADAFRSSKRRIPKGPDPIHNRVRYTGGT</sequence>
<comment type="caution">
    <text evidence="3">The sequence shown here is derived from an EMBL/GenBank/DDBJ whole genome shotgun (WGS) entry which is preliminary data.</text>
</comment>
<evidence type="ECO:0000256" key="1">
    <source>
        <dbReference type="SAM" id="MobiDB-lite"/>
    </source>
</evidence>
<dbReference type="PANTHER" id="PTHR34277:SF2">
    <property type="entry name" value="CLAVATA3_ESR (CLE)-RELATED PROTEIN 26"/>
    <property type="match status" value="1"/>
</dbReference>
<keyword evidence="2" id="KW-1133">Transmembrane helix</keyword>
<keyword evidence="2" id="KW-0472">Membrane</keyword>
<dbReference type="OrthoDB" id="1910203at2759"/>